<dbReference type="PANTHER" id="PTHR45990:SF1">
    <property type="entry name" value="DNA REPAIR PROTEIN REV1"/>
    <property type="match status" value="1"/>
</dbReference>
<evidence type="ECO:0000313" key="3">
    <source>
        <dbReference type="EMBL" id="KAG5648931.1"/>
    </source>
</evidence>
<dbReference type="InterPro" id="IPR036420">
    <property type="entry name" value="BRCT_dom_sf"/>
</dbReference>
<keyword evidence="4" id="KW-1185">Reference proteome</keyword>
<sequence length="239" mass="27315">MYHYFPVISRASTLRKGSEEKGKKRADAKYQPYRKKGADNGPGDNKLCIFQFREQLRQSDTKASSSALNKFLLHNLSDESNPITHSDIRERSDCVISTSTGHQVAEAQVDRRLYMQEKERKLVIQRDLKPKRDAPPQVLSNVRVYINGFLENTTDIEMKRIVIEAGGQVLPACTHILTSQQLSGTKTHKLLTTKSRSKVHVVKPEWIFDSIAAGKRRHEREYAILKSSSTKTLYDMLQK</sequence>
<proteinExistence type="predicted"/>
<dbReference type="GO" id="GO:0017125">
    <property type="term" value="F:deoxycytidyl transferase activity"/>
    <property type="evidence" value="ECO:0007669"/>
    <property type="project" value="TreeGrafter"/>
</dbReference>
<dbReference type="SUPFAM" id="SSF52113">
    <property type="entry name" value="BRCT domain"/>
    <property type="match status" value="1"/>
</dbReference>
<evidence type="ECO:0000256" key="1">
    <source>
        <dbReference type="SAM" id="MobiDB-lite"/>
    </source>
</evidence>
<dbReference type="PANTHER" id="PTHR45990">
    <property type="entry name" value="DNA REPAIR PROTEIN REV1"/>
    <property type="match status" value="1"/>
</dbReference>
<dbReference type="PROSITE" id="PS50172">
    <property type="entry name" value="BRCT"/>
    <property type="match status" value="1"/>
</dbReference>
<dbReference type="GO" id="GO:0042276">
    <property type="term" value="P:error-prone translesion synthesis"/>
    <property type="evidence" value="ECO:0007669"/>
    <property type="project" value="TreeGrafter"/>
</dbReference>
<name>A0A9P7KIQ2_9AGAR</name>
<dbReference type="GO" id="GO:0003887">
    <property type="term" value="F:DNA-directed DNA polymerase activity"/>
    <property type="evidence" value="ECO:0007669"/>
    <property type="project" value="TreeGrafter"/>
</dbReference>
<dbReference type="EMBL" id="JABCKV010000001">
    <property type="protein sequence ID" value="KAG5648931.1"/>
    <property type="molecule type" value="Genomic_DNA"/>
</dbReference>
<dbReference type="Gene3D" id="3.40.50.10190">
    <property type="entry name" value="BRCT domain"/>
    <property type="match status" value="1"/>
</dbReference>
<feature type="compositionally biased region" description="Basic and acidic residues" evidence="1">
    <location>
        <begin position="16"/>
        <end position="28"/>
    </location>
</feature>
<evidence type="ECO:0000259" key="2">
    <source>
        <dbReference type="PROSITE" id="PS50172"/>
    </source>
</evidence>
<organism evidence="3 4">
    <name type="scientific">Asterophora parasitica</name>
    <dbReference type="NCBI Taxonomy" id="117018"/>
    <lineage>
        <taxon>Eukaryota</taxon>
        <taxon>Fungi</taxon>
        <taxon>Dikarya</taxon>
        <taxon>Basidiomycota</taxon>
        <taxon>Agaricomycotina</taxon>
        <taxon>Agaricomycetes</taxon>
        <taxon>Agaricomycetidae</taxon>
        <taxon>Agaricales</taxon>
        <taxon>Tricholomatineae</taxon>
        <taxon>Lyophyllaceae</taxon>
        <taxon>Asterophora</taxon>
    </lineage>
</organism>
<comment type="caution">
    <text evidence="3">The sequence shown here is derived from an EMBL/GenBank/DDBJ whole genome shotgun (WGS) entry which is preliminary data.</text>
</comment>
<feature type="domain" description="BRCT" evidence="2">
    <location>
        <begin position="134"/>
        <end position="224"/>
    </location>
</feature>
<dbReference type="Proteomes" id="UP000775547">
    <property type="component" value="Unassembled WGS sequence"/>
</dbReference>
<dbReference type="Pfam" id="PF00533">
    <property type="entry name" value="BRCT"/>
    <property type="match status" value="1"/>
</dbReference>
<feature type="region of interest" description="Disordered" evidence="1">
    <location>
        <begin position="13"/>
        <end position="39"/>
    </location>
</feature>
<protein>
    <recommendedName>
        <fullName evidence="2">BRCT domain-containing protein</fullName>
    </recommendedName>
</protein>
<dbReference type="GO" id="GO:0005634">
    <property type="term" value="C:nucleus"/>
    <property type="evidence" value="ECO:0007669"/>
    <property type="project" value="TreeGrafter"/>
</dbReference>
<gene>
    <name evidence="3" type="ORF">DXG03_000280</name>
</gene>
<dbReference type="GO" id="GO:0070987">
    <property type="term" value="P:error-free translesion synthesis"/>
    <property type="evidence" value="ECO:0007669"/>
    <property type="project" value="TreeGrafter"/>
</dbReference>
<dbReference type="OrthoDB" id="427711at2759"/>
<accession>A0A9P7KIQ2</accession>
<evidence type="ECO:0000313" key="4">
    <source>
        <dbReference type="Proteomes" id="UP000775547"/>
    </source>
</evidence>
<dbReference type="InterPro" id="IPR001357">
    <property type="entry name" value="BRCT_dom"/>
</dbReference>
<reference evidence="3" key="1">
    <citation type="submission" date="2020-07" db="EMBL/GenBank/DDBJ databases">
        <authorList>
            <person name="Nieuwenhuis M."/>
            <person name="Van De Peppel L.J.J."/>
        </authorList>
    </citation>
    <scope>NUCLEOTIDE SEQUENCE</scope>
    <source>
        <strain evidence="3">AP01</strain>
        <tissue evidence="3">Mycelium</tissue>
    </source>
</reference>
<reference evidence="3" key="2">
    <citation type="submission" date="2021-10" db="EMBL/GenBank/DDBJ databases">
        <title>Phylogenomics reveals ancestral predisposition of the termite-cultivated fungus Termitomyces towards a domesticated lifestyle.</title>
        <authorList>
            <person name="Auxier B."/>
            <person name="Grum-Grzhimaylo A."/>
            <person name="Cardenas M.E."/>
            <person name="Lodge J.D."/>
            <person name="Laessoe T."/>
            <person name="Pedersen O."/>
            <person name="Smith M.E."/>
            <person name="Kuyper T.W."/>
            <person name="Franco-Molano E.A."/>
            <person name="Baroni T.J."/>
            <person name="Aanen D.K."/>
        </authorList>
    </citation>
    <scope>NUCLEOTIDE SEQUENCE</scope>
    <source>
        <strain evidence="3">AP01</strain>
        <tissue evidence="3">Mycelium</tissue>
    </source>
</reference>
<dbReference type="AlphaFoldDB" id="A0A9P7KIQ2"/>
<dbReference type="SMART" id="SM00292">
    <property type="entry name" value="BRCT"/>
    <property type="match status" value="1"/>
</dbReference>